<reference evidence="2 3" key="1">
    <citation type="journal article" date="2018" name="Nat. Ecol. Evol.">
        <title>Shark genomes provide insights into elasmobranch evolution and the origin of vertebrates.</title>
        <authorList>
            <person name="Hara Y"/>
            <person name="Yamaguchi K"/>
            <person name="Onimaru K"/>
            <person name="Kadota M"/>
            <person name="Koyanagi M"/>
            <person name="Keeley SD"/>
            <person name="Tatsumi K"/>
            <person name="Tanaka K"/>
            <person name="Motone F"/>
            <person name="Kageyama Y"/>
            <person name="Nozu R"/>
            <person name="Adachi N"/>
            <person name="Nishimura O"/>
            <person name="Nakagawa R"/>
            <person name="Tanegashima C"/>
            <person name="Kiyatake I"/>
            <person name="Matsumoto R"/>
            <person name="Murakumo K"/>
            <person name="Nishida K"/>
            <person name="Terakita A"/>
            <person name="Kuratani S"/>
            <person name="Sato K"/>
            <person name="Hyodo S Kuraku.S."/>
        </authorList>
    </citation>
    <scope>NUCLEOTIDE SEQUENCE [LARGE SCALE GENOMIC DNA]</scope>
</reference>
<dbReference type="OMA" id="TENCEVQ"/>
<name>A0A401TDP9_CHIPU</name>
<feature type="coiled-coil region" evidence="1">
    <location>
        <begin position="130"/>
        <end position="164"/>
    </location>
</feature>
<proteinExistence type="predicted"/>
<feature type="coiled-coil region" evidence="1">
    <location>
        <begin position="283"/>
        <end position="341"/>
    </location>
</feature>
<feature type="coiled-coil region" evidence="1">
    <location>
        <begin position="396"/>
        <end position="430"/>
    </location>
</feature>
<keyword evidence="3" id="KW-1185">Reference proteome</keyword>
<dbReference type="OrthoDB" id="21607at2759"/>
<feature type="non-terminal residue" evidence="2">
    <location>
        <position position="489"/>
    </location>
</feature>
<evidence type="ECO:0000256" key="1">
    <source>
        <dbReference type="SAM" id="Coils"/>
    </source>
</evidence>
<dbReference type="Proteomes" id="UP000287033">
    <property type="component" value="Unassembled WGS sequence"/>
</dbReference>
<organism evidence="2 3">
    <name type="scientific">Chiloscyllium punctatum</name>
    <name type="common">Brownbanded bambooshark</name>
    <name type="synonym">Hemiscyllium punctatum</name>
    <dbReference type="NCBI Taxonomy" id="137246"/>
    <lineage>
        <taxon>Eukaryota</taxon>
        <taxon>Metazoa</taxon>
        <taxon>Chordata</taxon>
        <taxon>Craniata</taxon>
        <taxon>Vertebrata</taxon>
        <taxon>Chondrichthyes</taxon>
        <taxon>Elasmobranchii</taxon>
        <taxon>Galeomorphii</taxon>
        <taxon>Galeoidea</taxon>
        <taxon>Orectolobiformes</taxon>
        <taxon>Hemiscylliidae</taxon>
        <taxon>Chiloscyllium</taxon>
    </lineage>
</organism>
<evidence type="ECO:0000313" key="2">
    <source>
        <dbReference type="EMBL" id="GCC40760.1"/>
    </source>
</evidence>
<sequence>MGSFVSVIGVSCSNRRSAIPTPRDSTTPGKEKLVRERFRIPPGKKSAASVGCDTAAPTRSLPTALRTRTQGEESVQARLETHIKELLAEAKAKDFEISKLRCELNHQQNKHEKNDLEELSGFPGKVESQIKTLEQKNQILQNELEETRVEKQILQEQLLTLEHLREGVQSVTEGNSLSLEVSLYSDPSSSLCTPSSLESTRNQTRESFDNTLLAINGGRSLSSFSNMSSVTPHPDSKDPNRVFNPSLISTNGVEGNITSSQEPLKCTGSVSVDCLAEKLHQMEEKQHCTAEELQATLQELTDQQQLVQELTAENEKLLEEKANLESSFQLQQERLQQLIREKEKLVCPLQESPQVNRGTKLADSVQPHEGKLFTTQQSVSNYWTLQEEKPGTEVQLESLRYEVRTLQKLLKAEQEHNASLTNSLAESQTENTGLRNQLKKHKLLELEKDVAVNAKLAQSDREQVGCAALNHNSLQATDVGTHLHNPSAK</sequence>
<evidence type="ECO:0000313" key="3">
    <source>
        <dbReference type="Proteomes" id="UP000287033"/>
    </source>
</evidence>
<accession>A0A401TDP9</accession>
<comment type="caution">
    <text evidence="2">The sequence shown here is derived from an EMBL/GenBank/DDBJ whole genome shotgun (WGS) entry which is preliminary data.</text>
</comment>
<protein>
    <submittedName>
        <fullName evidence="2">Uncharacterized protein</fullName>
    </submittedName>
</protein>
<gene>
    <name evidence="2" type="ORF">chiPu_0024618</name>
</gene>
<keyword evidence="1" id="KW-0175">Coiled coil</keyword>
<dbReference type="AlphaFoldDB" id="A0A401TDP9"/>
<dbReference type="EMBL" id="BEZZ01043018">
    <property type="protein sequence ID" value="GCC40760.1"/>
    <property type="molecule type" value="Genomic_DNA"/>
</dbReference>